<reference evidence="2 3" key="1">
    <citation type="submission" date="2015-07" db="EMBL/GenBank/DDBJ databases">
        <title>Comparative genomics of the Sigatoka disease complex on banana suggests a link between parallel evolutionary changes in Pseudocercospora fijiensis and Pseudocercospora eumusae and increased virulence on the banana host.</title>
        <authorList>
            <person name="Chang T.-C."/>
            <person name="Salvucci A."/>
            <person name="Crous P.W."/>
            <person name="Stergiopoulos I."/>
        </authorList>
    </citation>
    <scope>NUCLEOTIDE SEQUENCE [LARGE SCALE GENOMIC DNA]</scope>
    <source>
        <strain evidence="2 3">CBS 116634</strain>
    </source>
</reference>
<dbReference type="Pfam" id="PF24494">
    <property type="entry name" value="DUF7587"/>
    <property type="match status" value="1"/>
</dbReference>
<evidence type="ECO:0000313" key="2">
    <source>
        <dbReference type="EMBL" id="KXT16011.1"/>
    </source>
</evidence>
<organism evidence="2 3">
    <name type="scientific">Pseudocercospora musae</name>
    <dbReference type="NCBI Taxonomy" id="113226"/>
    <lineage>
        <taxon>Eukaryota</taxon>
        <taxon>Fungi</taxon>
        <taxon>Dikarya</taxon>
        <taxon>Ascomycota</taxon>
        <taxon>Pezizomycotina</taxon>
        <taxon>Dothideomycetes</taxon>
        <taxon>Dothideomycetidae</taxon>
        <taxon>Mycosphaerellales</taxon>
        <taxon>Mycosphaerellaceae</taxon>
        <taxon>Pseudocercospora</taxon>
    </lineage>
</organism>
<accession>A0A139IMM3</accession>
<keyword evidence="3" id="KW-1185">Reference proteome</keyword>
<sequence>MPIHKALDLSSPCSYVYNWAFRVVGDGPNGNHSSFDQATDSLVAEAPNTPLSMTVVRSHLLLQPDPSPFMSVYTVWHKALHRAQWLCDRGARNVRIYVIDMQEVAINYPRVIFFEATSLAASLGFRTLTPWQKRNRTHLPQWLNKENVDNHGQELLVYREIPEVRKTVLAVIPSDGPTLRFPVHLGVMEVPTELVEQTYTRAGGQPDTFRRHSTIEAIENMDQDICSEASPARKVDEIVQWTIERQLAHGPRWDSNSIVHAMQALMIEDWS</sequence>
<gene>
    <name evidence="2" type="ORF">AC579_9523</name>
</gene>
<dbReference type="AlphaFoldDB" id="A0A139IMM3"/>
<dbReference type="EMBL" id="LFZO01000046">
    <property type="protein sequence ID" value="KXT16011.1"/>
    <property type="molecule type" value="Genomic_DNA"/>
</dbReference>
<dbReference type="Proteomes" id="UP000073492">
    <property type="component" value="Unassembled WGS sequence"/>
</dbReference>
<protein>
    <recommendedName>
        <fullName evidence="1">DUF7587 domain-containing protein</fullName>
    </recommendedName>
</protein>
<comment type="caution">
    <text evidence="2">The sequence shown here is derived from an EMBL/GenBank/DDBJ whole genome shotgun (WGS) entry which is preliminary data.</text>
</comment>
<evidence type="ECO:0000259" key="1">
    <source>
        <dbReference type="Pfam" id="PF24494"/>
    </source>
</evidence>
<feature type="domain" description="DUF7587" evidence="1">
    <location>
        <begin position="44"/>
        <end position="162"/>
    </location>
</feature>
<evidence type="ECO:0000313" key="3">
    <source>
        <dbReference type="Proteomes" id="UP000073492"/>
    </source>
</evidence>
<dbReference type="InterPro" id="IPR056009">
    <property type="entry name" value="DUF7587"/>
</dbReference>
<name>A0A139IMM3_9PEZI</name>
<proteinExistence type="predicted"/>
<dbReference type="OrthoDB" id="5383867at2759"/>